<keyword evidence="6" id="KW-0472">Membrane</keyword>
<evidence type="ECO:0000256" key="6">
    <source>
        <dbReference type="SAM" id="Phobius"/>
    </source>
</evidence>
<dbReference type="InterPro" id="IPR013747">
    <property type="entry name" value="ACP_syn_III_C"/>
</dbReference>
<feature type="domain" description="Beta-ketoacyl-[acyl-carrier-protein] synthase III C-terminal" evidence="8">
    <location>
        <begin position="404"/>
        <end position="483"/>
    </location>
</feature>
<keyword evidence="3 4" id="KW-0012">Acyltransferase</keyword>
<dbReference type="GO" id="GO:0006633">
    <property type="term" value="P:fatty acid biosynthetic process"/>
    <property type="evidence" value="ECO:0007669"/>
    <property type="project" value="InterPro"/>
</dbReference>
<accession>A0A8T0VY45</accession>
<gene>
    <name evidence="9" type="ORF">PVAP13_2NG441500</name>
</gene>
<dbReference type="EMBL" id="CM029040">
    <property type="protein sequence ID" value="KAG2636279.1"/>
    <property type="molecule type" value="Genomic_DNA"/>
</dbReference>
<dbReference type="InterPro" id="IPR012392">
    <property type="entry name" value="3-ktacl-CoA_syn"/>
</dbReference>
<protein>
    <recommendedName>
        <fullName evidence="4">3-ketoacyl-CoA synthase</fullName>
        <ecNumber evidence="4">2.3.1.-</ecNumber>
    </recommendedName>
</protein>
<reference evidence="9" key="1">
    <citation type="submission" date="2020-05" db="EMBL/GenBank/DDBJ databases">
        <title>WGS assembly of Panicum virgatum.</title>
        <authorList>
            <person name="Lovell J.T."/>
            <person name="Jenkins J."/>
            <person name="Shu S."/>
            <person name="Juenger T.E."/>
            <person name="Schmutz J."/>
        </authorList>
    </citation>
    <scope>NUCLEOTIDE SEQUENCE</scope>
    <source>
        <strain evidence="9">AP13</strain>
    </source>
</reference>
<dbReference type="Pfam" id="PF08541">
    <property type="entry name" value="ACP_syn_III_C"/>
    <property type="match status" value="1"/>
</dbReference>
<evidence type="ECO:0000313" key="9">
    <source>
        <dbReference type="EMBL" id="KAG2636279.1"/>
    </source>
</evidence>
<keyword evidence="10" id="KW-1185">Reference proteome</keyword>
<dbReference type="AlphaFoldDB" id="A0A8T0VY45"/>
<comment type="caution">
    <text evidence="9">The sequence shown here is derived from an EMBL/GenBank/DDBJ whole genome shotgun (WGS) entry which is preliminary data.</text>
</comment>
<evidence type="ECO:0000256" key="4">
    <source>
        <dbReference type="PIRNR" id="PIRNR036417"/>
    </source>
</evidence>
<comment type="similarity">
    <text evidence="1 4">Belongs to the thiolase-like superfamily. Chalcone/stilbene synthases family.</text>
</comment>
<dbReference type="Gene3D" id="3.40.47.10">
    <property type="match status" value="1"/>
</dbReference>
<evidence type="ECO:0000256" key="5">
    <source>
        <dbReference type="SAM" id="MobiDB-lite"/>
    </source>
</evidence>
<proteinExistence type="inferred from homology"/>
<feature type="domain" description="FAE" evidence="7">
    <location>
        <begin position="96"/>
        <end position="375"/>
    </location>
</feature>
<dbReference type="SUPFAM" id="SSF53901">
    <property type="entry name" value="Thiolase-like"/>
    <property type="match status" value="2"/>
</dbReference>
<organism evidence="9 10">
    <name type="scientific">Panicum virgatum</name>
    <name type="common">Blackwell switchgrass</name>
    <dbReference type="NCBI Taxonomy" id="38727"/>
    <lineage>
        <taxon>Eukaryota</taxon>
        <taxon>Viridiplantae</taxon>
        <taxon>Streptophyta</taxon>
        <taxon>Embryophyta</taxon>
        <taxon>Tracheophyta</taxon>
        <taxon>Spermatophyta</taxon>
        <taxon>Magnoliopsida</taxon>
        <taxon>Liliopsida</taxon>
        <taxon>Poales</taxon>
        <taxon>Poaceae</taxon>
        <taxon>PACMAD clade</taxon>
        <taxon>Panicoideae</taxon>
        <taxon>Panicodae</taxon>
        <taxon>Paniceae</taxon>
        <taxon>Panicinae</taxon>
        <taxon>Panicum</taxon>
        <taxon>Panicum sect. Hiantes</taxon>
    </lineage>
</organism>
<dbReference type="Proteomes" id="UP000823388">
    <property type="component" value="Chromosome 2N"/>
</dbReference>
<keyword evidence="2 4" id="KW-0808">Transferase</keyword>
<name>A0A8T0VY45_PANVG</name>
<evidence type="ECO:0000256" key="3">
    <source>
        <dbReference type="ARBA" id="ARBA00023315"/>
    </source>
</evidence>
<evidence type="ECO:0000259" key="7">
    <source>
        <dbReference type="Pfam" id="PF08392"/>
    </source>
</evidence>
<dbReference type="EC" id="2.3.1.-" evidence="4"/>
<dbReference type="InterPro" id="IPR016039">
    <property type="entry name" value="Thiolase-like"/>
</dbReference>
<dbReference type="InterPro" id="IPR013601">
    <property type="entry name" value="FAE1_typ3_polyketide_synth"/>
</dbReference>
<dbReference type="PIRSF" id="PIRSF036417">
    <property type="entry name" value="3-ktacl-CoA_syn"/>
    <property type="match status" value="1"/>
</dbReference>
<dbReference type="Pfam" id="PF08392">
    <property type="entry name" value="FAE1_CUT1_RppA"/>
    <property type="match status" value="1"/>
</dbReference>
<sequence>MHARRARRSASASSPYKQTPLGTAPASESGGEHMDVAHRDHLLAAARRALGAGVLLLCLLAELLVFALGRHAALHLVPACAMLLLLLPPPWRSSGRVELVDFPCLRPPRRLRIPTAGLLEHLRLIGCFDEASVGFMSRVIGACGMGDETYFPPSLHRLPPSATHADALAEARAMFVPTLDALFARTGVPPSAVGALVVNCSGFCPAPSLAAVVAGHYRMRDDVRALNLSGMGCAAGAVGVDVARGALRAHAIDYAVVVSAEIVTVGWYSGRDRAKLLLNCFFRTGCAAALLTSAGSAVSVPAKYRLVALARTNRTADDRSYLSAVREEDGEGITGFSIGRGLGGVARDLLRAHLLELGPTILPWHEKLRYAAALLLFRRQQKRSKKPSDDGPGPRPNFLTAASHFCLPSSGMPMIRRLAEGLGLGELEAEAALMTFQRFGNQSAASLWYQLAYHEAKGRVRRGDRVWQLGMGSGPKANSVVWERVGGDTDPAAAGDGPWANCIHRFPIRAS</sequence>
<dbReference type="PANTHER" id="PTHR31561">
    <property type="entry name" value="3-KETOACYL-COA SYNTHASE"/>
    <property type="match status" value="1"/>
</dbReference>
<evidence type="ECO:0000256" key="2">
    <source>
        <dbReference type="ARBA" id="ARBA00022679"/>
    </source>
</evidence>
<keyword evidence="6" id="KW-1133">Transmembrane helix</keyword>
<evidence type="ECO:0000259" key="8">
    <source>
        <dbReference type="Pfam" id="PF08541"/>
    </source>
</evidence>
<dbReference type="GO" id="GO:0016747">
    <property type="term" value="F:acyltransferase activity, transferring groups other than amino-acyl groups"/>
    <property type="evidence" value="ECO:0007669"/>
    <property type="project" value="InterPro"/>
</dbReference>
<feature type="region of interest" description="Disordered" evidence="5">
    <location>
        <begin position="1"/>
        <end position="32"/>
    </location>
</feature>
<evidence type="ECO:0000256" key="1">
    <source>
        <dbReference type="ARBA" id="ARBA00005531"/>
    </source>
</evidence>
<feature type="transmembrane region" description="Helical" evidence="6">
    <location>
        <begin position="49"/>
        <end position="67"/>
    </location>
</feature>
<dbReference type="GO" id="GO:0016020">
    <property type="term" value="C:membrane"/>
    <property type="evidence" value="ECO:0007669"/>
    <property type="project" value="InterPro"/>
</dbReference>
<keyword evidence="6" id="KW-0812">Transmembrane</keyword>
<evidence type="ECO:0000313" key="10">
    <source>
        <dbReference type="Proteomes" id="UP000823388"/>
    </source>
</evidence>
<comment type="pathway">
    <text evidence="4">Lipid metabolism; fatty acid biosynthesis.</text>
</comment>